<reference evidence="1" key="1">
    <citation type="journal article" date="2021" name="Proc. Natl. Acad. Sci. U.S.A.">
        <title>A Catalog of Tens of Thousands of Viruses from Human Metagenomes Reveals Hidden Associations with Chronic Diseases.</title>
        <authorList>
            <person name="Tisza M.J."/>
            <person name="Buck C.B."/>
        </authorList>
    </citation>
    <scope>NUCLEOTIDE SEQUENCE</scope>
    <source>
        <strain evidence="1">CtWeH21</strain>
    </source>
</reference>
<dbReference type="EMBL" id="BK015419">
    <property type="protein sequence ID" value="DAE05858.1"/>
    <property type="molecule type" value="Genomic_DNA"/>
</dbReference>
<evidence type="ECO:0000313" key="1">
    <source>
        <dbReference type="EMBL" id="DAE05858.1"/>
    </source>
</evidence>
<name>A0A8S5PFV0_9CAUD</name>
<proteinExistence type="predicted"/>
<organism evidence="1">
    <name type="scientific">Podoviridae sp. ctWeH21</name>
    <dbReference type="NCBI Taxonomy" id="2825255"/>
    <lineage>
        <taxon>Viruses</taxon>
        <taxon>Duplodnaviria</taxon>
        <taxon>Heunggongvirae</taxon>
        <taxon>Uroviricota</taxon>
        <taxon>Caudoviricetes</taxon>
    </lineage>
</organism>
<protein>
    <submittedName>
        <fullName evidence="1">Uncharacterized protein</fullName>
    </submittedName>
</protein>
<accession>A0A8S5PFV0</accession>
<sequence length="95" mass="11499">MEQMKREIYNEMMHSYLAEELIKEVHERTKLLDEDYAESIKMQENHLQELKSCLNEEQTKKLEEYIGEVSTNHRLLCREIYLQGMRDCGDIFINK</sequence>